<dbReference type="EMBL" id="JADWDJ010000013">
    <property type="protein sequence ID" value="KAG5271888.1"/>
    <property type="molecule type" value="Genomic_DNA"/>
</dbReference>
<gene>
    <name evidence="2" type="ORF">AALO_G00185250</name>
</gene>
<accession>A0AAV6GA14</accession>
<sequence>MNDHFITVGNIALCLVALLNAQRLFKVHRAPAVGFFLVACSAGLSALPSSPLLGSVREDLQWVAEVLGPAMVSFGFLWLSDDHSTAYVLLTGLALLSTLTDWLSRDGLTVMSRCMALSSLSCSLTVCLFAGNILGVLGSVALSLPAIVALNSTSPLVPPEAAGGVLKSVLIGTTALGCWSIRQSLEKYFQDLQGWDRNNILT</sequence>
<feature type="transmembrane region" description="Helical" evidence="1">
    <location>
        <begin position="31"/>
        <end position="48"/>
    </location>
</feature>
<dbReference type="AlphaFoldDB" id="A0AAV6GA14"/>
<dbReference type="Proteomes" id="UP000823561">
    <property type="component" value="Chromosome 13"/>
</dbReference>
<protein>
    <submittedName>
        <fullName evidence="2">Uncharacterized protein</fullName>
    </submittedName>
</protein>
<name>A0AAV6GA14_9TELE</name>
<evidence type="ECO:0000313" key="3">
    <source>
        <dbReference type="Proteomes" id="UP000823561"/>
    </source>
</evidence>
<feature type="transmembrane region" description="Helical" evidence="1">
    <location>
        <begin position="161"/>
        <end position="181"/>
    </location>
</feature>
<evidence type="ECO:0000313" key="2">
    <source>
        <dbReference type="EMBL" id="KAG5271888.1"/>
    </source>
</evidence>
<comment type="caution">
    <text evidence="2">The sequence shown here is derived from an EMBL/GenBank/DDBJ whole genome shotgun (WGS) entry which is preliminary data.</text>
</comment>
<reference evidence="2" key="1">
    <citation type="submission" date="2020-10" db="EMBL/GenBank/DDBJ databases">
        <title>Chromosome-scale genome assembly of the Allis shad, Alosa alosa.</title>
        <authorList>
            <person name="Margot Z."/>
            <person name="Christophe K."/>
            <person name="Cabau C."/>
            <person name="Louis A."/>
            <person name="Berthelot C."/>
            <person name="Parey E."/>
            <person name="Roest Crollius H."/>
            <person name="Montfort J."/>
            <person name="Robinson-Rechavi M."/>
            <person name="Bucao C."/>
            <person name="Bouchez O."/>
            <person name="Gislard M."/>
            <person name="Lluch J."/>
            <person name="Milhes M."/>
            <person name="Lampietro C."/>
            <person name="Lopez Roques C."/>
            <person name="Donnadieu C."/>
            <person name="Braasch I."/>
            <person name="Desvignes T."/>
            <person name="Postlethwait J."/>
            <person name="Bobe J."/>
            <person name="Guiguen Y."/>
        </authorList>
    </citation>
    <scope>NUCLEOTIDE SEQUENCE</scope>
    <source>
        <strain evidence="2">M-15738</strain>
        <tissue evidence="2">Blood</tissue>
    </source>
</reference>
<keyword evidence="3" id="KW-1185">Reference proteome</keyword>
<feature type="transmembrane region" description="Helical" evidence="1">
    <location>
        <begin position="85"/>
        <end position="103"/>
    </location>
</feature>
<feature type="transmembrane region" description="Helical" evidence="1">
    <location>
        <begin position="124"/>
        <end position="149"/>
    </location>
</feature>
<proteinExistence type="predicted"/>
<keyword evidence="1" id="KW-0812">Transmembrane</keyword>
<keyword evidence="1" id="KW-0472">Membrane</keyword>
<evidence type="ECO:0000256" key="1">
    <source>
        <dbReference type="SAM" id="Phobius"/>
    </source>
</evidence>
<keyword evidence="1" id="KW-1133">Transmembrane helix</keyword>
<organism evidence="2 3">
    <name type="scientific">Alosa alosa</name>
    <name type="common">allis shad</name>
    <dbReference type="NCBI Taxonomy" id="278164"/>
    <lineage>
        <taxon>Eukaryota</taxon>
        <taxon>Metazoa</taxon>
        <taxon>Chordata</taxon>
        <taxon>Craniata</taxon>
        <taxon>Vertebrata</taxon>
        <taxon>Euteleostomi</taxon>
        <taxon>Actinopterygii</taxon>
        <taxon>Neopterygii</taxon>
        <taxon>Teleostei</taxon>
        <taxon>Clupei</taxon>
        <taxon>Clupeiformes</taxon>
        <taxon>Clupeoidei</taxon>
        <taxon>Clupeidae</taxon>
        <taxon>Alosa</taxon>
    </lineage>
</organism>